<name>W9GDC2_9MICO</name>
<proteinExistence type="inferred from homology"/>
<evidence type="ECO:0000256" key="1">
    <source>
        <dbReference type="RuleBase" id="RU362001"/>
    </source>
</evidence>
<dbReference type="EMBL" id="AWQS01000350">
    <property type="protein sequence ID" value="EWT04040.1"/>
    <property type="molecule type" value="Genomic_DNA"/>
</dbReference>
<protein>
    <recommendedName>
        <fullName evidence="1">ESAT-6-like protein</fullName>
    </recommendedName>
</protein>
<dbReference type="TCDB" id="1.C.95.1.5">
    <property type="family name" value="the pore-forming esat-6 protein (esat-6) family"/>
</dbReference>
<evidence type="ECO:0000313" key="2">
    <source>
        <dbReference type="EMBL" id="EWT04040.1"/>
    </source>
</evidence>
<gene>
    <name evidence="2" type="ORF">N864_16330</name>
</gene>
<comment type="caution">
    <text evidence="2">The sequence shown here is derived from an EMBL/GenBank/DDBJ whole genome shotgun (WGS) entry which is preliminary data.</text>
</comment>
<evidence type="ECO:0000313" key="3">
    <source>
        <dbReference type="Proteomes" id="UP000019494"/>
    </source>
</evidence>
<dbReference type="OrthoDB" id="4231069at2"/>
<dbReference type="Proteomes" id="UP000019494">
    <property type="component" value="Unassembled WGS sequence"/>
</dbReference>
<dbReference type="RefSeq" id="WP_034721882.1">
    <property type="nucleotide sequence ID" value="NZ_AWQS01000350.1"/>
</dbReference>
<reference evidence="3" key="1">
    <citation type="submission" date="2013-08" db="EMBL/GenBank/DDBJ databases">
        <title>Intrasporangium oryzae NRRL B-24470.</title>
        <authorList>
            <person name="Liu H."/>
            <person name="Wang G."/>
        </authorList>
    </citation>
    <scope>NUCLEOTIDE SEQUENCE [LARGE SCALE GENOMIC DNA]</scope>
    <source>
        <strain evidence="3">Q5-1</strain>
    </source>
</reference>
<dbReference type="InterPro" id="IPR010310">
    <property type="entry name" value="T7SS_ESAT-6-like"/>
</dbReference>
<sequence>MSRSVIDTERIAAAAADIRRLADTIQSSVSELRGRLGSLDGAWEGPAKTEFVRVLHDYQALQARVNETLSDISNLTSKASAAYLQHEDATRALFAR</sequence>
<organism evidence="2 3">
    <name type="scientific">Intrasporangium chromatireducens Q5-1</name>
    <dbReference type="NCBI Taxonomy" id="584657"/>
    <lineage>
        <taxon>Bacteria</taxon>
        <taxon>Bacillati</taxon>
        <taxon>Actinomycetota</taxon>
        <taxon>Actinomycetes</taxon>
        <taxon>Micrococcales</taxon>
        <taxon>Intrasporangiaceae</taxon>
        <taxon>Intrasporangium</taxon>
    </lineage>
</organism>
<comment type="similarity">
    <text evidence="1">Belongs to the WXG100 family.</text>
</comment>
<dbReference type="Pfam" id="PF06013">
    <property type="entry name" value="WXG100"/>
    <property type="match status" value="1"/>
</dbReference>
<dbReference type="InterPro" id="IPR036689">
    <property type="entry name" value="ESAT-6-like_sf"/>
</dbReference>
<dbReference type="Gene3D" id="1.10.287.1060">
    <property type="entry name" value="ESAT-6-like"/>
    <property type="match status" value="1"/>
</dbReference>
<keyword evidence="3" id="KW-1185">Reference proteome</keyword>
<dbReference type="SUPFAM" id="SSF140453">
    <property type="entry name" value="EsxAB dimer-like"/>
    <property type="match status" value="1"/>
</dbReference>
<accession>W9GDC2</accession>
<dbReference type="NCBIfam" id="TIGR03930">
    <property type="entry name" value="WXG100_ESAT6"/>
    <property type="match status" value="1"/>
</dbReference>
<dbReference type="AlphaFoldDB" id="W9GDC2"/>